<dbReference type="EMBL" id="JBHTKB010000002">
    <property type="protein sequence ID" value="MFD0913988.1"/>
    <property type="molecule type" value="Genomic_DNA"/>
</dbReference>
<evidence type="ECO:0000313" key="2">
    <source>
        <dbReference type="Proteomes" id="UP001597128"/>
    </source>
</evidence>
<name>A0ABW3F839_9PROT</name>
<comment type="caution">
    <text evidence="1">The sequence shown here is derived from an EMBL/GenBank/DDBJ whole genome shotgun (WGS) entry which is preliminary data.</text>
</comment>
<dbReference type="RefSeq" id="WP_379057504.1">
    <property type="nucleotide sequence ID" value="NZ_JBHTKB010000002.1"/>
</dbReference>
<dbReference type="Proteomes" id="UP001597128">
    <property type="component" value="Unassembled WGS sequence"/>
</dbReference>
<accession>A0ABW3F839</accession>
<protein>
    <submittedName>
        <fullName evidence="1">YfiR family protein</fullName>
    </submittedName>
</protein>
<sequence>MLSADGLHLFKSKSVALSDDTPREFSLKMKPSFCRRTQHPSLVNATPSGDHPHHLPSMLQAGHRENKRQRPRVYAAIRPALAFMLSCLGLAVAHTGWAASAPHDMRETTSELIFNLALLSQTPNRLPQETYNICAFEEDIGYLQSSTLESQKLQNVPLFLLPLKTIADVKRCNLLYIQDFIPQKPLELQQSIQKESILTVVQGSNKFSDYGHVVIHAQDKRYQFDLRIQPAKQAGLVFDARLLKLATNIIND</sequence>
<keyword evidence="2" id="KW-1185">Reference proteome</keyword>
<organism evidence="1 2">
    <name type="scientific">Methylophilus luteus</name>
    <dbReference type="NCBI Taxonomy" id="640108"/>
    <lineage>
        <taxon>Bacteria</taxon>
        <taxon>Pseudomonadati</taxon>
        <taxon>Pseudomonadota</taxon>
        <taxon>Betaproteobacteria</taxon>
        <taxon>Nitrosomonadales</taxon>
        <taxon>Methylophilaceae</taxon>
        <taxon>Methylophilus</taxon>
    </lineage>
</organism>
<dbReference type="Pfam" id="PF13689">
    <property type="entry name" value="DUF4154"/>
    <property type="match status" value="1"/>
</dbReference>
<gene>
    <name evidence="1" type="ORF">ACFQ1Z_10550</name>
</gene>
<dbReference type="InterPro" id="IPR025293">
    <property type="entry name" value="YfiR/HmsC-like"/>
</dbReference>
<proteinExistence type="predicted"/>
<evidence type="ECO:0000313" key="1">
    <source>
        <dbReference type="EMBL" id="MFD0913988.1"/>
    </source>
</evidence>
<reference evidence="2" key="1">
    <citation type="journal article" date="2019" name="Int. J. Syst. Evol. Microbiol.">
        <title>The Global Catalogue of Microorganisms (GCM) 10K type strain sequencing project: providing services to taxonomists for standard genome sequencing and annotation.</title>
        <authorList>
            <consortium name="The Broad Institute Genomics Platform"/>
            <consortium name="The Broad Institute Genome Sequencing Center for Infectious Disease"/>
            <person name="Wu L."/>
            <person name="Ma J."/>
        </authorList>
    </citation>
    <scope>NUCLEOTIDE SEQUENCE [LARGE SCALE GENOMIC DNA]</scope>
    <source>
        <strain evidence="2">CCUG 58412</strain>
    </source>
</reference>